<dbReference type="Proteomes" id="UP001596481">
    <property type="component" value="Unassembled WGS sequence"/>
</dbReference>
<protein>
    <submittedName>
        <fullName evidence="1">Uncharacterized protein</fullName>
    </submittedName>
</protein>
<dbReference type="AlphaFoldDB" id="A0ABD5ZDP6"/>
<proteinExistence type="predicted"/>
<evidence type="ECO:0000313" key="1">
    <source>
        <dbReference type="EMBL" id="MFC7203112.1"/>
    </source>
</evidence>
<evidence type="ECO:0000313" key="2">
    <source>
        <dbReference type="Proteomes" id="UP001596481"/>
    </source>
</evidence>
<gene>
    <name evidence="1" type="ORF">ACFQJC_06275</name>
</gene>
<dbReference type="EMBL" id="JBHTAA010000002">
    <property type="protein sequence ID" value="MFC7203112.1"/>
    <property type="molecule type" value="Genomic_DNA"/>
</dbReference>
<organism evidence="1 2">
    <name type="scientific">Haloferax namakaokahaiae</name>
    <dbReference type="NCBI Taxonomy" id="1748331"/>
    <lineage>
        <taxon>Archaea</taxon>
        <taxon>Methanobacteriati</taxon>
        <taxon>Methanobacteriota</taxon>
        <taxon>Stenosarchaea group</taxon>
        <taxon>Halobacteria</taxon>
        <taxon>Halobacteriales</taxon>
        <taxon>Haloferacaceae</taxon>
        <taxon>Haloferax</taxon>
    </lineage>
</organism>
<sequence>MTQLINKAATLIERGIDAIIAINALSELFEAIDFEAVFHGDVTAESVDVGRLASALSRPVGRFVAYRFVSGSGATGFAKRSIVEWFGQTATSGIIAYVFETISGTDDTTTLDDRSSATDFSP</sequence>
<accession>A0ABD5ZDP6</accession>
<comment type="caution">
    <text evidence="1">The sequence shown here is derived from an EMBL/GenBank/DDBJ whole genome shotgun (WGS) entry which is preliminary data.</text>
</comment>
<dbReference type="RefSeq" id="WP_390222427.1">
    <property type="nucleotide sequence ID" value="NZ_JBHTAA010000002.1"/>
</dbReference>
<name>A0ABD5ZDP6_9EURY</name>
<keyword evidence="2" id="KW-1185">Reference proteome</keyword>
<reference evidence="1 2" key="1">
    <citation type="journal article" date="2019" name="Int. J. Syst. Evol. Microbiol.">
        <title>The Global Catalogue of Microorganisms (GCM) 10K type strain sequencing project: providing services to taxonomists for standard genome sequencing and annotation.</title>
        <authorList>
            <consortium name="The Broad Institute Genomics Platform"/>
            <consortium name="The Broad Institute Genome Sequencing Center for Infectious Disease"/>
            <person name="Wu L."/>
            <person name="Ma J."/>
        </authorList>
    </citation>
    <scope>NUCLEOTIDE SEQUENCE [LARGE SCALE GENOMIC DNA]</scope>
    <source>
        <strain evidence="1 2">DSM 29988</strain>
    </source>
</reference>